<evidence type="ECO:0000313" key="2">
    <source>
        <dbReference type="EMBL" id="KAL3745530.1"/>
    </source>
</evidence>
<protein>
    <submittedName>
        <fullName evidence="2">Uncharacterized protein</fullName>
    </submittedName>
</protein>
<accession>A0ABD3LBB4</accession>
<dbReference type="AlphaFoldDB" id="A0ABD3LBB4"/>
<reference evidence="2 3" key="1">
    <citation type="submission" date="2024-11" db="EMBL/GenBank/DDBJ databases">
        <title>Chromosome-level genome assembly of Eucalyptus globulus Labill. provides insights into its genome evolution.</title>
        <authorList>
            <person name="Li X."/>
        </authorList>
    </citation>
    <scope>NUCLEOTIDE SEQUENCE [LARGE SCALE GENOMIC DNA]</scope>
    <source>
        <strain evidence="2">CL2024</strain>
        <tissue evidence="2">Fresh tender leaves</tissue>
    </source>
</reference>
<dbReference type="Proteomes" id="UP001634007">
    <property type="component" value="Unassembled WGS sequence"/>
</dbReference>
<comment type="caution">
    <text evidence="2">The sequence shown here is derived from an EMBL/GenBank/DDBJ whole genome shotgun (WGS) entry which is preliminary data.</text>
</comment>
<gene>
    <name evidence="2" type="ORF">ACJRO7_014615</name>
</gene>
<proteinExistence type="predicted"/>
<feature type="compositionally biased region" description="Basic residues" evidence="1">
    <location>
        <begin position="64"/>
        <end position="74"/>
    </location>
</feature>
<dbReference type="EMBL" id="JBJKBG010000003">
    <property type="protein sequence ID" value="KAL3745530.1"/>
    <property type="molecule type" value="Genomic_DNA"/>
</dbReference>
<organism evidence="2 3">
    <name type="scientific">Eucalyptus globulus</name>
    <name type="common">Tasmanian blue gum</name>
    <dbReference type="NCBI Taxonomy" id="34317"/>
    <lineage>
        <taxon>Eukaryota</taxon>
        <taxon>Viridiplantae</taxon>
        <taxon>Streptophyta</taxon>
        <taxon>Embryophyta</taxon>
        <taxon>Tracheophyta</taxon>
        <taxon>Spermatophyta</taxon>
        <taxon>Magnoliopsida</taxon>
        <taxon>eudicotyledons</taxon>
        <taxon>Gunneridae</taxon>
        <taxon>Pentapetalae</taxon>
        <taxon>rosids</taxon>
        <taxon>malvids</taxon>
        <taxon>Myrtales</taxon>
        <taxon>Myrtaceae</taxon>
        <taxon>Myrtoideae</taxon>
        <taxon>Eucalypteae</taxon>
        <taxon>Eucalyptus</taxon>
    </lineage>
</organism>
<sequence>MDFDARDRVRVRVRTQGHLTSRGLIKIAIFKKLLRLASRAVSGIAGGRRGVGRRGDGPVEARRPGRAPGRRRVHPIPDAGGAMGM</sequence>
<evidence type="ECO:0000313" key="3">
    <source>
        <dbReference type="Proteomes" id="UP001634007"/>
    </source>
</evidence>
<evidence type="ECO:0000256" key="1">
    <source>
        <dbReference type="SAM" id="MobiDB-lite"/>
    </source>
</evidence>
<feature type="compositionally biased region" description="Basic and acidic residues" evidence="1">
    <location>
        <begin position="53"/>
        <end position="63"/>
    </location>
</feature>
<name>A0ABD3LBB4_EUCGL</name>
<feature type="region of interest" description="Disordered" evidence="1">
    <location>
        <begin position="46"/>
        <end position="85"/>
    </location>
</feature>
<keyword evidence="3" id="KW-1185">Reference proteome</keyword>